<dbReference type="EMBL" id="WTQT01000002">
    <property type="protein sequence ID" value="MWR36607.1"/>
    <property type="molecule type" value="Genomic_DNA"/>
</dbReference>
<accession>A0A8T5Z6R0</accession>
<evidence type="ECO:0000313" key="1">
    <source>
        <dbReference type="EMBL" id="MWR36607.1"/>
    </source>
</evidence>
<evidence type="ECO:0000313" key="2">
    <source>
        <dbReference type="Proteomes" id="UP000460875"/>
    </source>
</evidence>
<dbReference type="AlphaFoldDB" id="A0A8T5Z6R0"/>
<organism evidence="1 2">
    <name type="scientific">Escherichia coli</name>
    <dbReference type="NCBI Taxonomy" id="562"/>
    <lineage>
        <taxon>Bacteria</taxon>
        <taxon>Pseudomonadati</taxon>
        <taxon>Pseudomonadota</taxon>
        <taxon>Gammaproteobacteria</taxon>
        <taxon>Enterobacterales</taxon>
        <taxon>Enterobacteriaceae</taxon>
        <taxon>Escherichia</taxon>
    </lineage>
</organism>
<dbReference type="Proteomes" id="UP000460875">
    <property type="component" value="Unassembled WGS sequence"/>
</dbReference>
<gene>
    <name evidence="1" type="ORF">GP975_00505</name>
</gene>
<reference evidence="1 2" key="1">
    <citation type="submission" date="2019-12" db="EMBL/GenBank/DDBJ databases">
        <title>Enteriobacteria Tanzani isolates_8377-8380.</title>
        <authorList>
            <person name="Subbiah M."/>
            <person name="Call D."/>
        </authorList>
    </citation>
    <scope>NUCLEOTIDE SEQUENCE [LARGE SCALE GENOMIC DNA]</scope>
    <source>
        <strain evidence="1 2">8379wE2</strain>
    </source>
</reference>
<protein>
    <submittedName>
        <fullName evidence="1">Uncharacterized protein</fullName>
    </submittedName>
</protein>
<dbReference type="RefSeq" id="WP_181031803.1">
    <property type="nucleotide sequence ID" value="NZ_JACYJC010000070.1"/>
</dbReference>
<name>A0A8T5Z6R0_ECOLX</name>
<sequence length="83" mass="9385">MISAKIIIYPSREYPVKSGYKPLFSINGEYYSGVVSFDGDDIYPSEERNVKIKFLTFNGALNHGDVIKLFESPNHEVGRVLVN</sequence>
<proteinExistence type="predicted"/>
<comment type="caution">
    <text evidence="1">The sequence shown here is derived from an EMBL/GenBank/DDBJ whole genome shotgun (WGS) entry which is preliminary data.</text>
</comment>